<evidence type="ECO:0000256" key="1">
    <source>
        <dbReference type="ARBA" id="ARBA00022679"/>
    </source>
</evidence>
<dbReference type="Gene3D" id="3.40.630.30">
    <property type="match status" value="1"/>
</dbReference>
<dbReference type="InterPro" id="IPR050769">
    <property type="entry name" value="NAT_camello-type"/>
</dbReference>
<dbReference type="InterPro" id="IPR016181">
    <property type="entry name" value="Acyl_CoA_acyltransferase"/>
</dbReference>
<dbReference type="AlphaFoldDB" id="A0A2W5N5N3"/>
<reference evidence="3 4" key="1">
    <citation type="submission" date="2017-08" db="EMBL/GenBank/DDBJ databases">
        <title>Infants hospitalized years apart are colonized by the same room-sourced microbial strains.</title>
        <authorList>
            <person name="Brooks B."/>
            <person name="Olm M.R."/>
            <person name="Firek B.A."/>
            <person name="Baker R."/>
            <person name="Thomas B.C."/>
            <person name="Morowitz M.J."/>
            <person name="Banfield J.F."/>
        </authorList>
    </citation>
    <scope>NUCLEOTIDE SEQUENCE [LARGE SCALE GENOMIC DNA]</scope>
    <source>
        <strain evidence="3">S2_005_002_R2_29</strain>
    </source>
</reference>
<dbReference type="Pfam" id="PF00583">
    <property type="entry name" value="Acetyltransf_1"/>
    <property type="match status" value="1"/>
</dbReference>
<comment type="caution">
    <text evidence="3">The sequence shown here is derived from an EMBL/GenBank/DDBJ whole genome shotgun (WGS) entry which is preliminary data.</text>
</comment>
<dbReference type="EMBL" id="QFQB01000011">
    <property type="protein sequence ID" value="PZQ47639.1"/>
    <property type="molecule type" value="Genomic_DNA"/>
</dbReference>
<proteinExistence type="predicted"/>
<sequence length="190" mass="21233">MTDNKTLKAIKPAVTVEQITQSLSKPDLNDLCDATDAAIEGGGGFGWVKIPERTMLERYWQGVIAAPTRWLFVARLDGTICGTTQLILPPQNNEAQGHMLQMTTNFVAPWARGHGLARMLLETVEETGRREGYAVINLDVRHTMERAITLYEAMGYVKFGEHPLSARANGETIPSLYYYKNINPAFFEKT</sequence>
<dbReference type="PANTHER" id="PTHR13947">
    <property type="entry name" value="GNAT FAMILY N-ACETYLTRANSFERASE"/>
    <property type="match status" value="1"/>
</dbReference>
<gene>
    <name evidence="3" type="ORF">DI551_02915</name>
</gene>
<keyword evidence="1 3" id="KW-0808">Transferase</keyword>
<dbReference type="Proteomes" id="UP000249417">
    <property type="component" value="Unassembled WGS sequence"/>
</dbReference>
<dbReference type="SUPFAM" id="SSF55729">
    <property type="entry name" value="Acyl-CoA N-acyltransferases (Nat)"/>
    <property type="match status" value="1"/>
</dbReference>
<dbReference type="CDD" id="cd04301">
    <property type="entry name" value="NAT_SF"/>
    <property type="match status" value="1"/>
</dbReference>
<feature type="domain" description="N-acetyltransferase" evidence="2">
    <location>
        <begin position="14"/>
        <end position="183"/>
    </location>
</feature>
<dbReference type="PROSITE" id="PS51186">
    <property type="entry name" value="GNAT"/>
    <property type="match status" value="1"/>
</dbReference>
<dbReference type="PANTHER" id="PTHR13947:SF37">
    <property type="entry name" value="LD18367P"/>
    <property type="match status" value="1"/>
</dbReference>
<name>A0A2W5N5N3_9BACT</name>
<evidence type="ECO:0000259" key="2">
    <source>
        <dbReference type="PROSITE" id="PS51186"/>
    </source>
</evidence>
<dbReference type="InterPro" id="IPR000182">
    <property type="entry name" value="GNAT_dom"/>
</dbReference>
<organism evidence="3 4">
    <name type="scientific">Micavibrio aeruginosavorus</name>
    <dbReference type="NCBI Taxonomy" id="349221"/>
    <lineage>
        <taxon>Bacteria</taxon>
        <taxon>Pseudomonadati</taxon>
        <taxon>Bdellovibrionota</taxon>
        <taxon>Bdellovibrionia</taxon>
        <taxon>Bdellovibrionales</taxon>
        <taxon>Pseudobdellovibrionaceae</taxon>
        <taxon>Micavibrio</taxon>
    </lineage>
</organism>
<evidence type="ECO:0000313" key="4">
    <source>
        <dbReference type="Proteomes" id="UP000249417"/>
    </source>
</evidence>
<protein>
    <submittedName>
        <fullName evidence="3">GNAT family N-acetyltransferase</fullName>
    </submittedName>
</protein>
<evidence type="ECO:0000313" key="3">
    <source>
        <dbReference type="EMBL" id="PZQ47639.1"/>
    </source>
</evidence>
<dbReference type="GO" id="GO:0008080">
    <property type="term" value="F:N-acetyltransferase activity"/>
    <property type="evidence" value="ECO:0007669"/>
    <property type="project" value="InterPro"/>
</dbReference>
<accession>A0A2W5N5N3</accession>